<dbReference type="AlphaFoldDB" id="A0A9D0ZK08"/>
<name>A0A9D0ZK08_9FIRM</name>
<feature type="domain" description="dUTPase-like" evidence="6">
    <location>
        <begin position="13"/>
        <end position="146"/>
    </location>
</feature>
<dbReference type="EC" id="3.6.1.23" evidence="5"/>
<comment type="pathway">
    <text evidence="5">Pyrimidine metabolism; dUMP biosynthesis; dUMP from dCTP (dUTP route): step 2/2.</text>
</comment>
<reference evidence="7" key="1">
    <citation type="submission" date="2020-10" db="EMBL/GenBank/DDBJ databases">
        <authorList>
            <person name="Gilroy R."/>
        </authorList>
    </citation>
    <scope>NUCLEOTIDE SEQUENCE</scope>
    <source>
        <strain evidence="7">ChiSjej1B19-3389</strain>
    </source>
</reference>
<keyword evidence="5" id="KW-0460">Magnesium</keyword>
<evidence type="ECO:0000256" key="4">
    <source>
        <dbReference type="ARBA" id="ARBA00047686"/>
    </source>
</evidence>
<accession>A0A9D0ZK08</accession>
<dbReference type="InterPro" id="IPR029054">
    <property type="entry name" value="dUTPase-like"/>
</dbReference>
<evidence type="ECO:0000313" key="8">
    <source>
        <dbReference type="Proteomes" id="UP000886787"/>
    </source>
</evidence>
<feature type="binding site" evidence="5">
    <location>
        <begin position="67"/>
        <end position="69"/>
    </location>
    <ligand>
        <name>substrate</name>
    </ligand>
</feature>
<comment type="cofactor">
    <cofactor evidence="5">
        <name>Mg(2+)</name>
        <dbReference type="ChEBI" id="CHEBI:18420"/>
    </cofactor>
</comment>
<dbReference type="EMBL" id="DVFW01000028">
    <property type="protein sequence ID" value="HIQ80836.1"/>
    <property type="molecule type" value="Genomic_DNA"/>
</dbReference>
<gene>
    <name evidence="5 7" type="primary">dut</name>
    <name evidence="7" type="ORF">IAD32_06075</name>
</gene>
<dbReference type="PANTHER" id="PTHR11241">
    <property type="entry name" value="DEOXYURIDINE 5'-TRIPHOSPHATE NUCLEOTIDOHYDROLASE"/>
    <property type="match status" value="1"/>
</dbReference>
<protein>
    <recommendedName>
        <fullName evidence="5">Deoxyuridine 5'-triphosphate nucleotidohydrolase</fullName>
        <shortName evidence="5">dUTPase</shortName>
        <ecNumber evidence="5">3.6.1.23</ecNumber>
    </recommendedName>
    <alternativeName>
        <fullName evidence="5">dUTP pyrophosphatase</fullName>
    </alternativeName>
</protein>
<dbReference type="InterPro" id="IPR008181">
    <property type="entry name" value="dUTPase"/>
</dbReference>
<comment type="similarity">
    <text evidence="1 5">Belongs to the dUTPase family.</text>
</comment>
<dbReference type="Gene3D" id="2.70.40.10">
    <property type="match status" value="1"/>
</dbReference>
<keyword evidence="5" id="KW-0479">Metal-binding</keyword>
<sequence length="148" mass="15593">MKEIVQFLKLKENAVLPKRATPGAAGMDLYACIEQPVTLCPQELVTIPTGIAMALPPSGFGAFLFARSGLGVKHGICLSNGVGVIDSDYRGEICVGLCNVGNTPYTIVPQERIAQMVILPVCCPVIEQVTCLDQTQRGVGGFGSTGKI</sequence>
<reference evidence="7" key="2">
    <citation type="journal article" date="2021" name="PeerJ">
        <title>Extensive microbial diversity within the chicken gut microbiome revealed by metagenomics and culture.</title>
        <authorList>
            <person name="Gilroy R."/>
            <person name="Ravi A."/>
            <person name="Getino M."/>
            <person name="Pursley I."/>
            <person name="Horton D.L."/>
            <person name="Alikhan N.F."/>
            <person name="Baker D."/>
            <person name="Gharbi K."/>
            <person name="Hall N."/>
            <person name="Watson M."/>
            <person name="Adriaenssens E.M."/>
            <person name="Foster-Nyarko E."/>
            <person name="Jarju S."/>
            <person name="Secka A."/>
            <person name="Antonio M."/>
            <person name="Oren A."/>
            <person name="Chaudhuri R.R."/>
            <person name="La Ragione R."/>
            <person name="Hildebrand F."/>
            <person name="Pallen M.J."/>
        </authorList>
    </citation>
    <scope>NUCLEOTIDE SEQUENCE</scope>
    <source>
        <strain evidence="7">ChiSjej1B19-3389</strain>
    </source>
</reference>
<dbReference type="Pfam" id="PF00692">
    <property type="entry name" value="dUTPase"/>
    <property type="match status" value="1"/>
</dbReference>
<dbReference type="NCBIfam" id="TIGR00576">
    <property type="entry name" value="dut"/>
    <property type="match status" value="1"/>
</dbReference>
<keyword evidence="3 5" id="KW-0546">Nucleotide metabolism</keyword>
<keyword evidence="2 5" id="KW-0378">Hydrolase</keyword>
<dbReference type="Proteomes" id="UP000886787">
    <property type="component" value="Unassembled WGS sequence"/>
</dbReference>
<dbReference type="HAMAP" id="MF_00116">
    <property type="entry name" value="dUTPase_bact"/>
    <property type="match status" value="1"/>
</dbReference>
<comment type="caution">
    <text evidence="7">The sequence shown here is derived from an EMBL/GenBank/DDBJ whole genome shotgun (WGS) entry which is preliminary data.</text>
</comment>
<dbReference type="GO" id="GO:0046081">
    <property type="term" value="P:dUTP catabolic process"/>
    <property type="evidence" value="ECO:0007669"/>
    <property type="project" value="InterPro"/>
</dbReference>
<comment type="function">
    <text evidence="5">This enzyme is involved in nucleotide metabolism: it produces dUMP, the immediate precursor of thymidine nucleotides and it decreases the intracellular concentration of dUTP so that uracil cannot be incorporated into DNA.</text>
</comment>
<comment type="caution">
    <text evidence="5">Lacks conserved residue(s) required for the propagation of feature annotation.</text>
</comment>
<dbReference type="InterPro" id="IPR036157">
    <property type="entry name" value="dUTPase-like_sf"/>
</dbReference>
<feature type="binding site" evidence="5">
    <location>
        <begin position="84"/>
        <end position="86"/>
    </location>
    <ligand>
        <name>substrate</name>
    </ligand>
</feature>
<dbReference type="NCBIfam" id="NF001862">
    <property type="entry name" value="PRK00601.1"/>
    <property type="match status" value="1"/>
</dbReference>
<evidence type="ECO:0000256" key="1">
    <source>
        <dbReference type="ARBA" id="ARBA00006581"/>
    </source>
</evidence>
<organism evidence="7 8">
    <name type="scientific">Candidatus Scatavimonas merdigallinarum</name>
    <dbReference type="NCBI Taxonomy" id="2840914"/>
    <lineage>
        <taxon>Bacteria</taxon>
        <taxon>Bacillati</taxon>
        <taxon>Bacillota</taxon>
        <taxon>Clostridia</taxon>
        <taxon>Eubacteriales</taxon>
        <taxon>Oscillospiraceae</taxon>
        <taxon>Oscillospiraceae incertae sedis</taxon>
        <taxon>Candidatus Scatavimonas</taxon>
    </lineage>
</organism>
<evidence type="ECO:0000256" key="3">
    <source>
        <dbReference type="ARBA" id="ARBA00023080"/>
    </source>
</evidence>
<evidence type="ECO:0000256" key="5">
    <source>
        <dbReference type="HAMAP-Rule" id="MF_00116"/>
    </source>
</evidence>
<dbReference type="GO" id="GO:0006226">
    <property type="term" value="P:dUMP biosynthetic process"/>
    <property type="evidence" value="ECO:0007669"/>
    <property type="project" value="UniProtKB-UniRule"/>
</dbReference>
<evidence type="ECO:0000259" key="6">
    <source>
        <dbReference type="Pfam" id="PF00692"/>
    </source>
</evidence>
<proteinExistence type="inferred from homology"/>
<feature type="binding site" evidence="5">
    <location>
        <position position="80"/>
    </location>
    <ligand>
        <name>substrate</name>
    </ligand>
</feature>
<comment type="catalytic activity">
    <reaction evidence="4 5">
        <text>dUTP + H2O = dUMP + diphosphate + H(+)</text>
        <dbReference type="Rhea" id="RHEA:10248"/>
        <dbReference type="ChEBI" id="CHEBI:15377"/>
        <dbReference type="ChEBI" id="CHEBI:15378"/>
        <dbReference type="ChEBI" id="CHEBI:33019"/>
        <dbReference type="ChEBI" id="CHEBI:61555"/>
        <dbReference type="ChEBI" id="CHEBI:246422"/>
        <dbReference type="EC" id="3.6.1.23"/>
    </reaction>
</comment>
<dbReference type="InterPro" id="IPR033704">
    <property type="entry name" value="dUTPase_trimeric"/>
</dbReference>
<dbReference type="GO" id="GO:0000287">
    <property type="term" value="F:magnesium ion binding"/>
    <property type="evidence" value="ECO:0007669"/>
    <property type="project" value="UniProtKB-UniRule"/>
</dbReference>
<dbReference type="SUPFAM" id="SSF51283">
    <property type="entry name" value="dUTPase-like"/>
    <property type="match status" value="1"/>
</dbReference>
<evidence type="ECO:0000256" key="2">
    <source>
        <dbReference type="ARBA" id="ARBA00022801"/>
    </source>
</evidence>
<evidence type="ECO:0000313" key="7">
    <source>
        <dbReference type="EMBL" id="HIQ80836.1"/>
    </source>
</evidence>
<dbReference type="PANTHER" id="PTHR11241:SF0">
    <property type="entry name" value="DEOXYURIDINE 5'-TRIPHOSPHATE NUCLEOTIDOHYDROLASE"/>
    <property type="match status" value="1"/>
</dbReference>
<dbReference type="CDD" id="cd07557">
    <property type="entry name" value="trimeric_dUTPase"/>
    <property type="match status" value="1"/>
</dbReference>
<dbReference type="GO" id="GO:0004170">
    <property type="term" value="F:dUTP diphosphatase activity"/>
    <property type="evidence" value="ECO:0007669"/>
    <property type="project" value="UniProtKB-UniRule"/>
</dbReference>